<protein>
    <submittedName>
        <fullName evidence="1">Phox domain containing protein</fullName>
    </submittedName>
</protein>
<name>A0ACC1XLP3_MELAZ</name>
<evidence type="ECO:0000313" key="1">
    <source>
        <dbReference type="EMBL" id="KAJ4712357.1"/>
    </source>
</evidence>
<dbReference type="Proteomes" id="UP001164539">
    <property type="component" value="Chromosome 8"/>
</dbReference>
<organism evidence="1 2">
    <name type="scientific">Melia azedarach</name>
    <name type="common">Chinaberry tree</name>
    <dbReference type="NCBI Taxonomy" id="155640"/>
    <lineage>
        <taxon>Eukaryota</taxon>
        <taxon>Viridiplantae</taxon>
        <taxon>Streptophyta</taxon>
        <taxon>Embryophyta</taxon>
        <taxon>Tracheophyta</taxon>
        <taxon>Spermatophyta</taxon>
        <taxon>Magnoliopsida</taxon>
        <taxon>eudicotyledons</taxon>
        <taxon>Gunneridae</taxon>
        <taxon>Pentapetalae</taxon>
        <taxon>rosids</taxon>
        <taxon>malvids</taxon>
        <taxon>Sapindales</taxon>
        <taxon>Meliaceae</taxon>
        <taxon>Melia</taxon>
    </lineage>
</organism>
<accession>A0ACC1XLP3</accession>
<evidence type="ECO:0000313" key="2">
    <source>
        <dbReference type="Proteomes" id="UP001164539"/>
    </source>
</evidence>
<dbReference type="EMBL" id="CM051401">
    <property type="protein sequence ID" value="KAJ4712357.1"/>
    <property type="molecule type" value="Genomic_DNA"/>
</dbReference>
<sequence>MNNGEGTRENVSEVTSPDPFNSFPLNSDGGDVSPVSLSHYSSCGESEFERYCSANSVMGTPSMRSSYGASLNDCVDSEFGSLKSLGFGDDLSFENFTLGGNRKLSISSDHRIEFCEGRNDEDMKIESGFSGLCRDNNNNNNNNNNTSEEVKDNEDIHMNDSEMVSDDKIGLVGGVEKLLIQESGGNGERSLVGNEVGDGADFKPRFEEGSLSCVNNKEKGSCLERLDFQFGSELDGREMEGEEDATSSRYEHSEGEDLMYNYGSDEEHGGNLYYTRNVEYVEEEKWENENPLLINSHVAFGSKDWDDFEQEVGESTLSSLTLQKFQNTSEPNLERVKNSSGFTSKNPTGFPSDDQKKQGNDVTDVPSVSNIVENVDECEENINQSTVTPACIPLSGEQEHVEEEKDIPRASYQVQGERQLAENAKSVSPTPIGLQRFSGPHQGLRKFSVTCNQVEGPDLLKESAKSSSLTSRSLSEFSGSDQYIRGVSAASNQVPGAHDSTMHDNNSSSVADFFEVEHDPLAEMAPLEGLGIIDSGMKSKHQDVYSEEVGTADRGVLKNKKIGCFTAQSEPLADFSIDQLGMESTGFPEISNAEHFDDHESKLSSSAFGNKTNALKDSHAAADIIEEHPSLTKRGKLELNYFYDEVVHEMEEILLDYGDSPGARFSHGNQMSQSQISVPLRDGGSTASTSGTDDAYPPTPLPLRIDGVEVVGAKQKKGDVSLSERLVGVKEYTVYKLRVWSGKDQWEVERRYRDFFTLYRRLKSLFADQGWILPSTWSSVEKESRKLFGNASPDVVAHRSVLIQECLQSILHSSSFSSPPNAFIRFLSPQESLPGSPASNTLLSTSTYFTRGTDAANISTLGKTISLIVEIRPHKSMKQMLESQHYTCAGCHKHFDDGMTLMRDFVQTFGWGKPRLCEYTGQLFCSSCHTNETAVLPARVLHHWDFTRYPVAQLAKSYLDSVYDQPMLCVSAVNPFLYTKVPSLQHVMGVRKKLGNMLQYVRCPFRRAIDKGLGPRRYLLESNDFFALRDLIDLSKGPFAALPVMVENVSRKILEHIAEQCLICCDVGVPCCARQACDDPSSLIFPFQEGEIERCKSCEAVFHKPCFRKITCCPCGTNLGVDESVNSSKRVIHSAGGEANGALTSLAKRGGSGLSMGLLSGLFSKAKPEKTEHKDSSNVILMGSLPSTTL</sequence>
<gene>
    <name evidence="1" type="ORF">OWV82_014612</name>
</gene>
<keyword evidence="2" id="KW-1185">Reference proteome</keyword>
<proteinExistence type="predicted"/>
<reference evidence="1 2" key="1">
    <citation type="journal article" date="2023" name="Science">
        <title>Complex scaffold remodeling in plant triterpene biosynthesis.</title>
        <authorList>
            <person name="De La Pena R."/>
            <person name="Hodgson H."/>
            <person name="Liu J.C."/>
            <person name="Stephenson M.J."/>
            <person name="Martin A.C."/>
            <person name="Owen C."/>
            <person name="Harkess A."/>
            <person name="Leebens-Mack J."/>
            <person name="Jimenez L.E."/>
            <person name="Osbourn A."/>
            <person name="Sattely E.S."/>
        </authorList>
    </citation>
    <scope>NUCLEOTIDE SEQUENCE [LARGE SCALE GENOMIC DNA]</scope>
    <source>
        <strain evidence="2">cv. JPN11</strain>
        <tissue evidence="1">Leaf</tissue>
    </source>
</reference>
<comment type="caution">
    <text evidence="1">The sequence shown here is derived from an EMBL/GenBank/DDBJ whole genome shotgun (WGS) entry which is preliminary data.</text>
</comment>